<organism evidence="2 3">
    <name type="scientific">Toxoplasma gondii (strain ATCC 50853 / GT1)</name>
    <dbReference type="NCBI Taxonomy" id="507601"/>
    <lineage>
        <taxon>Eukaryota</taxon>
        <taxon>Sar</taxon>
        <taxon>Alveolata</taxon>
        <taxon>Apicomplexa</taxon>
        <taxon>Conoidasida</taxon>
        <taxon>Coccidia</taxon>
        <taxon>Eucoccidiorida</taxon>
        <taxon>Eimeriorina</taxon>
        <taxon>Sarcocystidae</taxon>
        <taxon>Toxoplasma</taxon>
    </lineage>
</organism>
<feature type="compositionally biased region" description="Basic and acidic residues" evidence="1">
    <location>
        <begin position="474"/>
        <end position="512"/>
    </location>
</feature>
<dbReference type="AlphaFoldDB" id="S7UIG0"/>
<protein>
    <submittedName>
        <fullName evidence="2">Variable surface lipoprotein</fullName>
    </submittedName>
</protein>
<feature type="compositionally biased region" description="Low complexity" evidence="1">
    <location>
        <begin position="665"/>
        <end position="709"/>
    </location>
</feature>
<feature type="region of interest" description="Disordered" evidence="1">
    <location>
        <begin position="257"/>
        <end position="325"/>
    </location>
</feature>
<feature type="compositionally biased region" description="Low complexity" evidence="1">
    <location>
        <begin position="863"/>
        <end position="874"/>
    </location>
</feature>
<feature type="compositionally biased region" description="Low complexity" evidence="1">
    <location>
        <begin position="752"/>
        <end position="762"/>
    </location>
</feature>
<feature type="compositionally biased region" description="Gly residues" evidence="1">
    <location>
        <begin position="616"/>
        <end position="630"/>
    </location>
</feature>
<gene>
    <name evidence="2" type="ORF">TGGT1_306350</name>
</gene>
<accession>S7UIG0</accession>
<feature type="compositionally biased region" description="Basic residues" evidence="1">
    <location>
        <begin position="875"/>
        <end position="884"/>
    </location>
</feature>
<feature type="compositionally biased region" description="Basic and acidic residues" evidence="1">
    <location>
        <begin position="257"/>
        <end position="278"/>
    </location>
</feature>
<proteinExistence type="predicted"/>
<reference evidence="2 3" key="1">
    <citation type="submission" date="2006-05" db="EMBL/GenBank/DDBJ databases">
        <authorList>
            <person name="Paulsen I."/>
        </authorList>
    </citation>
    <scope>NUCLEOTIDE SEQUENCE [LARGE SCALE GENOMIC DNA]</scope>
    <source>
        <strain evidence="2 3">GT1</strain>
    </source>
</reference>
<feature type="region of interest" description="Disordered" evidence="1">
    <location>
        <begin position="465"/>
        <end position="884"/>
    </location>
</feature>
<feature type="compositionally biased region" description="Basic and acidic residues" evidence="1">
    <location>
        <begin position="570"/>
        <end position="603"/>
    </location>
</feature>
<feature type="compositionally biased region" description="Pro residues" evidence="1">
    <location>
        <begin position="850"/>
        <end position="862"/>
    </location>
</feature>
<dbReference type="VEuPathDB" id="ToxoDB:TGGT1_306350"/>
<dbReference type="OrthoDB" id="333556at2759"/>
<comment type="caution">
    <text evidence="2">The sequence shown here is derived from an EMBL/GenBank/DDBJ whole genome shotgun (WGS) entry which is preliminary data.</text>
</comment>
<sequence length="884" mass="90440">MAVPGPMGMPGPPAMGMPGPPAMGMPGPPAMGLPGPPAMGLPPGGPYGVNPTLRPPPQVVEQMLDELEEKARHYFILYNREKKAREKTERYSFWLQKELAEHKEKLLKSADYIESLQNKFDELRGDPEMIRDTLQRIDLMYAQVDTLVQALAGVCGFAAVKDSTREQLLQCALDYLYPCRALDPRLHELYGVLYYFRLGESKSPPGIPPPPPEPSYVPLSEGVGGPWIKPSPYTLFLNPAAGLSMFQRNMAETQKAVEAEEAEKAGKADAEQKKETTKRIFGATVQSSGTSKAKVGTAKPAGTKTSTETAKTASDPPKREPVDPKATLKGFSLFVRKLEEFKRPASSKVESLRIVVRTDDESATDSKKKEGRSMLIEKCGGSPGKEEATFNLLVEFPSLPAKKAGGNPKIVIDVYDNKAFAALGRADKPFNDKSLGTEDAVWEIKDNTGKAFGKLVCTVTPLPLNAPLPCEGGGGEKDAGAAKKGGAETKEAVKKEAKKEEAKPGAIKKPELPKLAVTKPDLPKPGGPGASVPSGEKKAGEEAKSKPGPPPLNIKKPDLPAPAKTAPTKEGIKAGDDAKKSLDIKKPPLDLKSGDAGAPKKELGASGPDLAAKKPPGGGDSASGKPGGAPAGLVKKPDLPKPGAVVAKTDTGAKPGPPAAKSDAKPGATPAKPGATPAKPGVTPAKPDATPAKPGATPAKPGATPAKPALSAPVKPGSTPVKPGVGAPAKPGLTPVKPGLSTPAKPGLTPVKPGAGAPAKPGLTPVKPGVGAPAKPGLTPVKPGAGAPAKPGLTPVKPGLSTPAKPGLTPVKPGAGAPAKPGLTPVKPGAGAPAKPGLTPVKPGAGAPAKPTPVKPPGPKPGAPAAAKVDLKGKPAIKPKIAAK</sequence>
<dbReference type="EMBL" id="AAQM03000320">
    <property type="protein sequence ID" value="EPR57520.1"/>
    <property type="molecule type" value="Genomic_DNA"/>
</dbReference>
<keyword evidence="2" id="KW-0449">Lipoprotein</keyword>
<feature type="compositionally biased region" description="Low complexity" evidence="1">
    <location>
        <begin position="303"/>
        <end position="314"/>
    </location>
</feature>
<feature type="compositionally biased region" description="Low complexity" evidence="1">
    <location>
        <begin position="782"/>
        <end position="792"/>
    </location>
</feature>
<feature type="compositionally biased region" description="Low complexity" evidence="1">
    <location>
        <begin position="812"/>
        <end position="849"/>
    </location>
</feature>
<dbReference type="Proteomes" id="UP000005641">
    <property type="component" value="Unassembled WGS sequence"/>
</dbReference>
<evidence type="ECO:0000313" key="2">
    <source>
        <dbReference type="EMBL" id="EPR57520.1"/>
    </source>
</evidence>
<reference evidence="2 3" key="2">
    <citation type="submission" date="2013-05" db="EMBL/GenBank/DDBJ databases">
        <authorList>
            <person name="Sibley D."/>
            <person name="Venepally P."/>
            <person name="Karamycheva S."/>
            <person name="Hadjithomas M."/>
            <person name="Khan A."/>
            <person name="Brunk B."/>
            <person name="Roos D."/>
            <person name="Caler E."/>
            <person name="Lorenzi H."/>
        </authorList>
    </citation>
    <scope>NUCLEOTIDE SEQUENCE [LARGE SCALE GENOMIC DNA]</scope>
    <source>
        <strain evidence="2 3">GT1</strain>
    </source>
</reference>
<name>S7UIG0_TOXGG</name>
<dbReference type="PANTHER" id="PTHR48125">
    <property type="entry name" value="LP07818P1"/>
    <property type="match status" value="1"/>
</dbReference>
<evidence type="ECO:0000256" key="1">
    <source>
        <dbReference type="SAM" id="MobiDB-lite"/>
    </source>
</evidence>
<feature type="compositionally biased region" description="Basic and acidic residues" evidence="1">
    <location>
        <begin position="535"/>
        <end position="545"/>
    </location>
</feature>
<evidence type="ECO:0000313" key="3">
    <source>
        <dbReference type="Proteomes" id="UP000005641"/>
    </source>
</evidence>
<dbReference type="PANTHER" id="PTHR48125:SF12">
    <property type="entry name" value="AT HOOK TRANSCRIPTION FACTOR FAMILY-RELATED"/>
    <property type="match status" value="1"/>
</dbReference>